<sequence>MESMPKPSMESDDKLHIVMLPWLAFGHMIPFLELSKLIAQKGHTVSFISTPRNIDRLPKMPPNLAPLINLVKLQLPQVEKLPENAESTTDLPYDKVKYLKMAYDQLQQPMTQLLADMAPDLVIYDFAPYWLGPVAAKLGISSVLFSIFIAASLCFAGPIPVLKGEDDRTTPEDFTVTPKWIPFKSNIARFRLFEVKRVFDDVTSVDDENIPATYRFGAGIEACDVLAVRSSYEFEPEWLKLLQQIHQKPIIPIGLLPTTAYDSSDNGEAWTEIKEWLDKQSKRSVVYVAFGSEAKPNQAELTEIALGLELSELPFFWVLRNRSSVADTEVIELPNGFEERTKERGVVCTSWAPQLKILSHDSVGGFLSHSGLSSVVEAIQCKPLILLSSWRTQG</sequence>
<accession>A0ACC0G3U8</accession>
<protein>
    <submittedName>
        <fullName evidence="1">UDP-glycosyltransferase 91A1</fullName>
    </submittedName>
</protein>
<gene>
    <name evidence="1" type="ORF">LOK49_LG11G01846</name>
</gene>
<proteinExistence type="predicted"/>
<dbReference type="EMBL" id="CM045769">
    <property type="protein sequence ID" value="KAI7994281.1"/>
    <property type="molecule type" value="Genomic_DNA"/>
</dbReference>
<evidence type="ECO:0000313" key="1">
    <source>
        <dbReference type="EMBL" id="KAI7994281.1"/>
    </source>
</evidence>
<reference evidence="1 2" key="1">
    <citation type="journal article" date="2022" name="Plant J.">
        <title>Chromosome-level genome of Camellia lanceoleosa provides a valuable resource for understanding genome evolution and self-incompatibility.</title>
        <authorList>
            <person name="Gong W."/>
            <person name="Xiao S."/>
            <person name="Wang L."/>
            <person name="Liao Z."/>
            <person name="Chang Y."/>
            <person name="Mo W."/>
            <person name="Hu G."/>
            <person name="Li W."/>
            <person name="Zhao G."/>
            <person name="Zhu H."/>
            <person name="Hu X."/>
            <person name="Ji K."/>
            <person name="Xiang X."/>
            <person name="Song Q."/>
            <person name="Yuan D."/>
            <person name="Jin S."/>
            <person name="Zhang L."/>
        </authorList>
    </citation>
    <scope>NUCLEOTIDE SEQUENCE [LARGE SCALE GENOMIC DNA]</scope>
    <source>
        <strain evidence="1">SQ_2022a</strain>
    </source>
</reference>
<dbReference type="Proteomes" id="UP001060215">
    <property type="component" value="Chromosome 12"/>
</dbReference>
<comment type="caution">
    <text evidence="1">The sequence shown here is derived from an EMBL/GenBank/DDBJ whole genome shotgun (WGS) entry which is preliminary data.</text>
</comment>
<organism evidence="1 2">
    <name type="scientific">Camellia lanceoleosa</name>
    <dbReference type="NCBI Taxonomy" id="1840588"/>
    <lineage>
        <taxon>Eukaryota</taxon>
        <taxon>Viridiplantae</taxon>
        <taxon>Streptophyta</taxon>
        <taxon>Embryophyta</taxon>
        <taxon>Tracheophyta</taxon>
        <taxon>Spermatophyta</taxon>
        <taxon>Magnoliopsida</taxon>
        <taxon>eudicotyledons</taxon>
        <taxon>Gunneridae</taxon>
        <taxon>Pentapetalae</taxon>
        <taxon>asterids</taxon>
        <taxon>Ericales</taxon>
        <taxon>Theaceae</taxon>
        <taxon>Camellia</taxon>
    </lineage>
</organism>
<evidence type="ECO:0000313" key="2">
    <source>
        <dbReference type="Proteomes" id="UP001060215"/>
    </source>
</evidence>
<name>A0ACC0G3U8_9ERIC</name>
<keyword evidence="2" id="KW-1185">Reference proteome</keyword>